<evidence type="ECO:0000313" key="3">
    <source>
        <dbReference type="EMBL" id="RIY39520.1"/>
    </source>
</evidence>
<keyword evidence="5" id="KW-1185">Reference proteome</keyword>
<dbReference type="InterPro" id="IPR005133">
    <property type="entry name" value="PhaG_MnhG_YufB"/>
</dbReference>
<keyword evidence="1" id="KW-1133">Transmembrane helix</keyword>
<evidence type="ECO:0000256" key="1">
    <source>
        <dbReference type="SAM" id="Phobius"/>
    </source>
</evidence>
<dbReference type="OrthoDB" id="9813804at2"/>
<sequence length="115" mass="12481">MNSLPLWASIPATLMLIVSGVLTLTGSLGLLRFKRFYSRMHAPTLGNTLGVTLVLLSSALVSSALLQRAVIHELLITFFLIVTSPITAILLMQAGLRRDPRQPLSNDSHDVVDSD</sequence>
<feature type="transmembrane region" description="Helical" evidence="1">
    <location>
        <begin position="45"/>
        <end position="65"/>
    </location>
</feature>
<evidence type="ECO:0000313" key="5">
    <source>
        <dbReference type="Proteomes" id="UP000266483"/>
    </source>
</evidence>
<dbReference type="RefSeq" id="WP_119440662.1">
    <property type="nucleotide sequence ID" value="NZ_CP170494.1"/>
</dbReference>
<feature type="transmembrane region" description="Helical" evidence="1">
    <location>
        <begin position="6"/>
        <end position="33"/>
    </location>
</feature>
<dbReference type="Proteomes" id="UP000266483">
    <property type="component" value="Unassembled WGS sequence"/>
</dbReference>
<dbReference type="GO" id="GO:0015385">
    <property type="term" value="F:sodium:proton antiporter activity"/>
    <property type="evidence" value="ECO:0007669"/>
    <property type="project" value="TreeGrafter"/>
</dbReference>
<organism evidence="3 4">
    <name type="scientific">Neopusillimonas maritima</name>
    <dbReference type="NCBI Taxonomy" id="2026239"/>
    <lineage>
        <taxon>Bacteria</taxon>
        <taxon>Pseudomonadati</taxon>
        <taxon>Pseudomonadota</taxon>
        <taxon>Betaproteobacteria</taxon>
        <taxon>Burkholderiales</taxon>
        <taxon>Alcaligenaceae</taxon>
        <taxon>Neopusillimonas</taxon>
    </lineage>
</organism>
<feature type="transmembrane region" description="Helical" evidence="1">
    <location>
        <begin position="71"/>
        <end position="92"/>
    </location>
</feature>
<keyword evidence="1" id="KW-0812">Transmembrane</keyword>
<keyword evidence="1" id="KW-0472">Membrane</keyword>
<protein>
    <submittedName>
        <fullName evidence="3">Cation:proton antiporter</fullName>
    </submittedName>
</protein>
<reference evidence="4 5" key="1">
    <citation type="submission" date="2017-08" db="EMBL/GenBank/DDBJ databases">
        <title>Pusillimonas indicus sp. nov., a member of the family Alcaligenaceae isolated from surface seawater.</title>
        <authorList>
            <person name="Li J."/>
        </authorList>
    </citation>
    <scope>NUCLEOTIDE SEQUENCE [LARGE SCALE GENOMIC DNA]</scope>
    <source>
        <strain evidence="2 5">17-4A</strain>
        <strain evidence="3 4">L52-1-41</strain>
    </source>
</reference>
<dbReference type="EMBL" id="NQYH01000015">
    <property type="protein sequence ID" value="RIY39520.1"/>
    <property type="molecule type" value="Genomic_DNA"/>
</dbReference>
<accession>A0A3A1YRG1</accession>
<dbReference type="EMBL" id="NQOU01000001">
    <property type="protein sequence ID" value="RII83803.1"/>
    <property type="molecule type" value="Genomic_DNA"/>
</dbReference>
<dbReference type="PANTHER" id="PTHR34703">
    <property type="entry name" value="ANTIPORTER SUBUNIT MNHG2-RELATED"/>
    <property type="match status" value="1"/>
</dbReference>
<name>A0A3A1YRG1_9BURK</name>
<proteinExistence type="predicted"/>
<evidence type="ECO:0000313" key="4">
    <source>
        <dbReference type="Proteomes" id="UP000266206"/>
    </source>
</evidence>
<dbReference type="Proteomes" id="UP000266206">
    <property type="component" value="Unassembled WGS sequence"/>
</dbReference>
<dbReference type="NCBIfam" id="TIGR01300">
    <property type="entry name" value="CPA3_mnhG_phaG"/>
    <property type="match status" value="1"/>
</dbReference>
<comment type="caution">
    <text evidence="3">The sequence shown here is derived from an EMBL/GenBank/DDBJ whole genome shotgun (WGS) entry which is preliminary data.</text>
</comment>
<dbReference type="AlphaFoldDB" id="A0A3A1YRG1"/>
<gene>
    <name evidence="2" type="ORF">CJO09_00725</name>
    <name evidence="3" type="ORF">CJP73_13915</name>
</gene>
<evidence type="ECO:0000313" key="2">
    <source>
        <dbReference type="EMBL" id="RII83803.1"/>
    </source>
</evidence>
<dbReference type="Pfam" id="PF03334">
    <property type="entry name" value="PhaG_MnhG_YufB"/>
    <property type="match status" value="1"/>
</dbReference>
<dbReference type="PANTHER" id="PTHR34703:SF1">
    <property type="entry name" value="ANTIPORTER SUBUNIT MNHG2-RELATED"/>
    <property type="match status" value="1"/>
</dbReference>